<evidence type="ECO:0000256" key="2">
    <source>
        <dbReference type="ARBA" id="ARBA00022475"/>
    </source>
</evidence>
<comment type="caution">
    <text evidence="8">The sequence shown here is derived from an EMBL/GenBank/DDBJ whole genome shotgun (WGS) entry which is preliminary data.</text>
</comment>
<dbReference type="PANTHER" id="PTHR43478">
    <property type="entry name" value="NA+/H+ ANTIPORTER-RELATED"/>
    <property type="match status" value="1"/>
</dbReference>
<feature type="transmembrane region" description="Helical" evidence="6">
    <location>
        <begin position="405"/>
        <end position="425"/>
    </location>
</feature>
<dbReference type="Pfam" id="PF03553">
    <property type="entry name" value="Na_H_antiporter"/>
    <property type="match status" value="1"/>
</dbReference>
<feature type="transmembrane region" description="Helical" evidence="6">
    <location>
        <begin position="252"/>
        <end position="270"/>
    </location>
</feature>
<feature type="transmembrane region" description="Helical" evidence="6">
    <location>
        <begin position="106"/>
        <end position="132"/>
    </location>
</feature>
<accession>A0ABT8QQS9</accession>
<dbReference type="InterPro" id="IPR018461">
    <property type="entry name" value="Na/H_Antiport_NhaC-like_C"/>
</dbReference>
<organism evidence="8 9">
    <name type="scientific">Desulfosporosinus nitroreducens</name>
    <dbReference type="NCBI Taxonomy" id="2018668"/>
    <lineage>
        <taxon>Bacteria</taxon>
        <taxon>Bacillati</taxon>
        <taxon>Bacillota</taxon>
        <taxon>Clostridia</taxon>
        <taxon>Eubacteriales</taxon>
        <taxon>Desulfitobacteriaceae</taxon>
        <taxon>Desulfosporosinus</taxon>
    </lineage>
</organism>
<dbReference type="PANTHER" id="PTHR43478:SF1">
    <property type="entry name" value="NA+_H+ ANTIPORTER NHAC-LIKE C-TERMINAL DOMAIN-CONTAINING PROTEIN"/>
    <property type="match status" value="1"/>
</dbReference>
<feature type="transmembrane region" description="Helical" evidence="6">
    <location>
        <begin position="188"/>
        <end position="211"/>
    </location>
</feature>
<dbReference type="RefSeq" id="WP_301998638.1">
    <property type="nucleotide sequence ID" value="NZ_JAMJEV010000004.1"/>
</dbReference>
<evidence type="ECO:0000256" key="4">
    <source>
        <dbReference type="ARBA" id="ARBA00022989"/>
    </source>
</evidence>
<feature type="transmembrane region" description="Helical" evidence="6">
    <location>
        <begin position="153"/>
        <end position="176"/>
    </location>
</feature>
<feature type="domain" description="Na+/H+ antiporter NhaC-like C-terminal" evidence="7">
    <location>
        <begin position="161"/>
        <end position="467"/>
    </location>
</feature>
<keyword evidence="9" id="KW-1185">Reference proteome</keyword>
<evidence type="ECO:0000256" key="1">
    <source>
        <dbReference type="ARBA" id="ARBA00004651"/>
    </source>
</evidence>
<dbReference type="Proteomes" id="UP001176021">
    <property type="component" value="Unassembled WGS sequence"/>
</dbReference>
<feature type="transmembrane region" description="Helical" evidence="6">
    <location>
        <begin position="367"/>
        <end position="393"/>
    </location>
</feature>
<feature type="transmembrane region" description="Helical" evidence="6">
    <location>
        <begin position="290"/>
        <end position="310"/>
    </location>
</feature>
<protein>
    <submittedName>
        <fullName evidence="8">Sodium:proton antiporter</fullName>
    </submittedName>
</protein>
<evidence type="ECO:0000313" key="9">
    <source>
        <dbReference type="Proteomes" id="UP001176021"/>
    </source>
</evidence>
<keyword evidence="4 6" id="KW-1133">Transmembrane helix</keyword>
<feature type="transmembrane region" description="Helical" evidence="6">
    <location>
        <begin position="67"/>
        <end position="86"/>
    </location>
</feature>
<feature type="transmembrane region" description="Helical" evidence="6">
    <location>
        <begin position="454"/>
        <end position="471"/>
    </location>
</feature>
<evidence type="ECO:0000256" key="5">
    <source>
        <dbReference type="ARBA" id="ARBA00023136"/>
    </source>
</evidence>
<evidence type="ECO:0000256" key="3">
    <source>
        <dbReference type="ARBA" id="ARBA00022692"/>
    </source>
</evidence>
<dbReference type="EMBL" id="JAMJEV010000004">
    <property type="protein sequence ID" value="MDO0822256.1"/>
    <property type="molecule type" value="Genomic_DNA"/>
</dbReference>
<evidence type="ECO:0000256" key="6">
    <source>
        <dbReference type="SAM" id="Phobius"/>
    </source>
</evidence>
<name>A0ABT8QQS9_9FIRM</name>
<evidence type="ECO:0000313" key="8">
    <source>
        <dbReference type="EMBL" id="MDO0822256.1"/>
    </source>
</evidence>
<reference evidence="8" key="1">
    <citation type="submission" date="2022-05" db="EMBL/GenBank/DDBJ databases">
        <title>Expanded diversity of anoxic marine methylotrophy in a Black Sea sulfate reducing microorganism.</title>
        <authorList>
            <person name="Fischer P.Q."/>
            <person name="Stams A.J.M."/>
            <person name="Villanueva L."/>
            <person name="Sousa D.Z."/>
        </authorList>
    </citation>
    <scope>NUCLEOTIDE SEQUENCE</scope>
    <source>
        <strain evidence="8">P130</strain>
    </source>
</reference>
<keyword evidence="2" id="KW-1003">Cell membrane</keyword>
<gene>
    <name evidence="8" type="ORF">M8H41_05225</name>
</gene>
<sequence>MENSWVSLLPFIVVIPIAVLTKQVLPGLFAGLILGSYLIQPDLFGGIMTLISYLINNLVKPNNIRIIIFLYVFAGLINLTRMTGGIKGFVDLVSRKVKTKRSAMLLIWLSTIGTFNNPNFRIVTVAPIMKLLKRRLPISTQKIGFMIEVTSNPVVALVPVATAFVGYMVSLIGTALQQVGINESPYSIFIKSIPFNFFSLIIIGIGIYYSFFREMSNHMQGDMVEDSDAQREEEELQKCIQAYEKETPSKPLNLLLPLGIILVMTLYLSWRNGQAQAISFFDAFVKADALGVMLEALFVTLFLSLLLFLLQRFSVAKIVTHFIDGGNELVSVILMLALVWALSAVSEDLGFSTYIASNLIGWIPETFIAPVVFILGSFIAYFIGSSWGTWGLLMPLAVTLAHQTGSNIILVIGAVFASGTFGAFASPLSDNSITLCAILDLPVMEYAHSKLKPSLIAAGITTILFGIASLFI</sequence>
<proteinExistence type="predicted"/>
<keyword evidence="3 6" id="KW-0812">Transmembrane</keyword>
<feature type="transmembrane region" description="Helical" evidence="6">
    <location>
        <begin position="37"/>
        <end position="55"/>
    </location>
</feature>
<keyword evidence="5 6" id="KW-0472">Membrane</keyword>
<feature type="transmembrane region" description="Helical" evidence="6">
    <location>
        <begin position="322"/>
        <end position="342"/>
    </location>
</feature>
<feature type="transmembrane region" description="Helical" evidence="6">
    <location>
        <begin position="7"/>
        <end position="25"/>
    </location>
</feature>
<comment type="subcellular location">
    <subcellularLocation>
        <location evidence="1">Cell membrane</location>
        <topology evidence="1">Multi-pass membrane protein</topology>
    </subcellularLocation>
</comment>
<evidence type="ECO:0000259" key="7">
    <source>
        <dbReference type="Pfam" id="PF03553"/>
    </source>
</evidence>